<gene>
    <name evidence="1" type="ORF">D7322_28045</name>
</gene>
<reference evidence="1 2" key="1">
    <citation type="submission" date="2018-10" db="EMBL/GenBank/DDBJ databases">
        <title>Sphingobacterium sp. M05W1-28.</title>
        <authorList>
            <person name="Cai H."/>
        </authorList>
    </citation>
    <scope>NUCLEOTIDE SEQUENCE [LARGE SCALE GENOMIC DNA]</scope>
    <source>
        <strain evidence="1 2">M05W1-28</strain>
    </source>
</reference>
<dbReference type="OrthoDB" id="764378at2"/>
<evidence type="ECO:0000313" key="2">
    <source>
        <dbReference type="Proteomes" id="UP000282423"/>
    </source>
</evidence>
<dbReference type="Gene3D" id="3.40.30.10">
    <property type="entry name" value="Glutaredoxin"/>
    <property type="match status" value="1"/>
</dbReference>
<name>A0A420VPL9_9SPHI</name>
<dbReference type="InterPro" id="IPR036249">
    <property type="entry name" value="Thioredoxin-like_sf"/>
</dbReference>
<evidence type="ECO:0000313" key="1">
    <source>
        <dbReference type="EMBL" id="RKO68274.1"/>
    </source>
</evidence>
<accession>A0A420VPL9</accession>
<proteinExistence type="predicted"/>
<comment type="caution">
    <text evidence="1">The sequence shown here is derived from an EMBL/GenBank/DDBJ whole genome shotgun (WGS) entry which is preliminary data.</text>
</comment>
<sequence length="340" mass="39507">MEKIYRIITLAILIAISSINFVNAQVNCQQLLKKKISFQDLDSGKIERIFKDFTQLKACGLDSNALEIISDPPLFATLIIPFMDYGKKKNVTYQHIFDKIIEFQNSDEFPFLKRSHDATKALKNKNVDLKNWVADSKLLLQIPLDSNEVEDFYNYLKANPSKDYTYFDAWGIFKSLATKQQQTSKDLGMEEKKNDSPRNIEDALFRGKYNTMTLAEIFLEADSLNRNVVIYFTGWNHIDSRKLELSLFDDKKLNTKLLHEFLFVILYIDDKTRMDEIPNLKKDEYSTGNIIIGQRSQKIQQRYLSSKDIPAFILLDSKGKLIKALSKNINKETLRSFLTY</sequence>
<dbReference type="Proteomes" id="UP000282423">
    <property type="component" value="Unassembled WGS sequence"/>
</dbReference>
<keyword evidence="2" id="KW-1185">Reference proteome</keyword>
<dbReference type="AlphaFoldDB" id="A0A420VPL9"/>
<protein>
    <submittedName>
        <fullName evidence="1">Uncharacterized protein</fullName>
    </submittedName>
</protein>
<dbReference type="SUPFAM" id="SSF52833">
    <property type="entry name" value="Thioredoxin-like"/>
    <property type="match status" value="1"/>
</dbReference>
<dbReference type="EMBL" id="RBWS01000039">
    <property type="protein sequence ID" value="RKO68274.1"/>
    <property type="molecule type" value="Genomic_DNA"/>
</dbReference>
<organism evidence="1 2">
    <name type="scientific">Sphingobacterium puteale</name>
    <dbReference type="NCBI Taxonomy" id="2420510"/>
    <lineage>
        <taxon>Bacteria</taxon>
        <taxon>Pseudomonadati</taxon>
        <taxon>Bacteroidota</taxon>
        <taxon>Sphingobacteriia</taxon>
        <taxon>Sphingobacteriales</taxon>
        <taxon>Sphingobacteriaceae</taxon>
        <taxon>Sphingobacterium</taxon>
    </lineage>
</organism>
<dbReference type="RefSeq" id="WP_121127469.1">
    <property type="nucleotide sequence ID" value="NZ_RBWS01000039.1"/>
</dbReference>